<feature type="chain" id="PRO_5045992722" evidence="6">
    <location>
        <begin position="22"/>
        <end position="152"/>
    </location>
</feature>
<evidence type="ECO:0000256" key="3">
    <source>
        <dbReference type="ARBA" id="ARBA00023136"/>
    </source>
</evidence>
<dbReference type="InterPro" id="IPR051407">
    <property type="entry name" value="Bact_OM_lipoprot/Surf_antigen"/>
</dbReference>
<proteinExistence type="predicted"/>
<evidence type="ECO:0000256" key="5">
    <source>
        <dbReference type="ARBA" id="ARBA00023288"/>
    </source>
</evidence>
<comment type="caution">
    <text evidence="8">The sequence shown here is derived from an EMBL/GenBank/DDBJ whole genome shotgun (WGS) entry which is preliminary data.</text>
</comment>
<evidence type="ECO:0000313" key="9">
    <source>
        <dbReference type="Proteomes" id="UP001194469"/>
    </source>
</evidence>
<evidence type="ECO:0000256" key="4">
    <source>
        <dbReference type="ARBA" id="ARBA00023139"/>
    </source>
</evidence>
<evidence type="ECO:0000256" key="1">
    <source>
        <dbReference type="ARBA" id="ARBA00004459"/>
    </source>
</evidence>
<feature type="signal peptide" evidence="6">
    <location>
        <begin position="1"/>
        <end position="21"/>
    </location>
</feature>
<evidence type="ECO:0000256" key="6">
    <source>
        <dbReference type="SAM" id="SignalP"/>
    </source>
</evidence>
<evidence type="ECO:0000313" key="8">
    <source>
        <dbReference type="EMBL" id="MBG3875486.1"/>
    </source>
</evidence>
<dbReference type="InterPro" id="IPR008816">
    <property type="entry name" value="Gly_zipper_2TM_dom"/>
</dbReference>
<evidence type="ECO:0000259" key="7">
    <source>
        <dbReference type="Pfam" id="PF05433"/>
    </source>
</evidence>
<keyword evidence="5" id="KW-0449">Lipoprotein</keyword>
<dbReference type="PANTHER" id="PTHR35603">
    <property type="match status" value="1"/>
</dbReference>
<protein>
    <submittedName>
        <fullName evidence="8">Glycine zipper 2TM domain-containing protein</fullName>
    </submittedName>
</protein>
<keyword evidence="9" id="KW-1185">Reference proteome</keyword>
<gene>
    <name evidence="8" type="ORF">FVW20_00195</name>
</gene>
<sequence>MRQLKALVALLIVGLALSGCAQTYGGGTYKGGQTRMSHTVQYGTVEQINDAVIEDNATGLGALGGAVVGGVLGNMIGGGKGRTLTTLGGAVAGGAAGYAGEKAMSTKKAIEITVRLENGQMMSVVQEPDEAFMVGDRVRILTGNDGSARVRH</sequence>
<dbReference type="Pfam" id="PF05433">
    <property type="entry name" value="Rick_17kDa_Anti"/>
    <property type="match status" value="1"/>
</dbReference>
<dbReference type="Proteomes" id="UP001194469">
    <property type="component" value="Unassembled WGS sequence"/>
</dbReference>
<dbReference type="RefSeq" id="WP_196607776.1">
    <property type="nucleotide sequence ID" value="NZ_VRYY01000004.1"/>
</dbReference>
<name>A0ABS0IZ91_9BACT</name>
<keyword evidence="4" id="KW-0564">Palmitate</keyword>
<evidence type="ECO:0000256" key="2">
    <source>
        <dbReference type="ARBA" id="ARBA00022729"/>
    </source>
</evidence>
<reference evidence="8 9" key="1">
    <citation type="submission" date="2019-08" db="EMBL/GenBank/DDBJ databases">
        <authorList>
            <person name="Luo N."/>
        </authorList>
    </citation>
    <scope>NUCLEOTIDE SEQUENCE [LARGE SCALE GENOMIC DNA]</scope>
    <source>
        <strain evidence="8 9">NCIMB 9442</strain>
    </source>
</reference>
<organism evidence="8 9">
    <name type="scientific">Nitratidesulfovibrio oxamicus</name>
    <dbReference type="NCBI Taxonomy" id="32016"/>
    <lineage>
        <taxon>Bacteria</taxon>
        <taxon>Pseudomonadati</taxon>
        <taxon>Thermodesulfobacteriota</taxon>
        <taxon>Desulfovibrionia</taxon>
        <taxon>Desulfovibrionales</taxon>
        <taxon>Desulfovibrionaceae</taxon>
        <taxon>Nitratidesulfovibrio</taxon>
    </lineage>
</organism>
<dbReference type="PROSITE" id="PS51257">
    <property type="entry name" value="PROKAR_LIPOPROTEIN"/>
    <property type="match status" value="1"/>
</dbReference>
<dbReference type="PANTHER" id="PTHR35603:SF1">
    <property type="entry name" value="OUTER MEMBRANE LIPOPROTEIN SLYB"/>
    <property type="match status" value="1"/>
</dbReference>
<feature type="domain" description="Glycine zipper 2TM" evidence="7">
    <location>
        <begin position="60"/>
        <end position="99"/>
    </location>
</feature>
<dbReference type="EMBL" id="VRYY01000004">
    <property type="protein sequence ID" value="MBG3875486.1"/>
    <property type="molecule type" value="Genomic_DNA"/>
</dbReference>
<accession>A0ABS0IZ91</accession>
<keyword evidence="3" id="KW-0472">Membrane</keyword>
<keyword evidence="2 6" id="KW-0732">Signal</keyword>
<comment type="subcellular location">
    <subcellularLocation>
        <location evidence="1">Cell outer membrane</location>
        <topology evidence="1">Lipid-anchor</topology>
    </subcellularLocation>
</comment>